<keyword evidence="1 3" id="KW-0328">Glycosyltransferase</keyword>
<dbReference type="PANTHER" id="PTHR30160:SF22">
    <property type="entry name" value="LIPOPOLYSACCHARIDE CORE BIOSYNTHESIS PROTEIN"/>
    <property type="match status" value="1"/>
</dbReference>
<dbReference type="EC" id="2.4.-.-" evidence="3"/>
<dbReference type="Gene3D" id="3.40.50.2000">
    <property type="entry name" value="Glycogen Phosphorylase B"/>
    <property type="match status" value="2"/>
</dbReference>
<dbReference type="InterPro" id="IPR002201">
    <property type="entry name" value="Glyco_trans_9"/>
</dbReference>
<keyword evidence="2 3" id="KW-0808">Transferase</keyword>
<name>A0ABU3A7S6_9FLAO</name>
<dbReference type="RefSeq" id="WP_311349791.1">
    <property type="nucleotide sequence ID" value="NZ_JAVRHR010000001.1"/>
</dbReference>
<dbReference type="Proteomes" id="UP001255246">
    <property type="component" value="Unassembled WGS sequence"/>
</dbReference>
<proteinExistence type="predicted"/>
<dbReference type="EMBL" id="JAVRHR010000001">
    <property type="protein sequence ID" value="MDT0606232.1"/>
    <property type="molecule type" value="Genomic_DNA"/>
</dbReference>
<sequence length="351" mass="39307">MGKKANINHILIIRLSAMGDVAMLVPCVLALTEKYPLLNITILTRERFMPIFENIPRVSFFSAEVKTKHKGILGLYRLYKQLSALQIDAVADTHNVLRSSILKLFFKVRGILFVQVNKGRKEKKLLVQEKDKVFKPLKTTHQRYADVFKRLGFPITLLNDNVLVKVALPKRILPLVNESESLVAIAPFAAYKSKMYPLILMEEVIKKISQYSNVKILLLGGGKKEVEILDKIAEKLGDNVVNVSGRLSFEQELALISNLRVMLSMDSGNGHLAANYGIPVITLWGVTHPYAGFAPFGQSEENSLCADRSQYPLIPTSVYGNKFPAGYDKAMESISPDDVYQKVVSVLEKND</sequence>
<dbReference type="InterPro" id="IPR051199">
    <property type="entry name" value="LPS_LOS_Heptosyltrfase"/>
</dbReference>
<gene>
    <name evidence="3" type="ORF">RM706_04285</name>
</gene>
<evidence type="ECO:0000256" key="1">
    <source>
        <dbReference type="ARBA" id="ARBA00022676"/>
    </source>
</evidence>
<dbReference type="PANTHER" id="PTHR30160">
    <property type="entry name" value="TETRAACYLDISACCHARIDE 4'-KINASE-RELATED"/>
    <property type="match status" value="1"/>
</dbReference>
<evidence type="ECO:0000313" key="3">
    <source>
        <dbReference type="EMBL" id="MDT0606232.1"/>
    </source>
</evidence>
<evidence type="ECO:0000313" key="4">
    <source>
        <dbReference type="Proteomes" id="UP001255246"/>
    </source>
</evidence>
<keyword evidence="4" id="KW-1185">Reference proteome</keyword>
<dbReference type="CDD" id="cd03789">
    <property type="entry name" value="GT9_LPS_heptosyltransferase"/>
    <property type="match status" value="1"/>
</dbReference>
<protein>
    <submittedName>
        <fullName evidence="3">Glycosyltransferase family 9 protein</fullName>
        <ecNumber evidence="3">2.4.-.-</ecNumber>
    </submittedName>
</protein>
<dbReference type="Pfam" id="PF01075">
    <property type="entry name" value="Glyco_transf_9"/>
    <property type="match status" value="1"/>
</dbReference>
<dbReference type="SUPFAM" id="SSF53756">
    <property type="entry name" value="UDP-Glycosyltransferase/glycogen phosphorylase"/>
    <property type="match status" value="1"/>
</dbReference>
<reference evidence="3 4" key="1">
    <citation type="submission" date="2023-09" db="EMBL/GenBank/DDBJ databases">
        <authorList>
            <person name="Rey-Velasco X."/>
        </authorList>
    </citation>
    <scope>NUCLEOTIDE SEQUENCE [LARGE SCALE GENOMIC DNA]</scope>
    <source>
        <strain evidence="3 4">F388</strain>
    </source>
</reference>
<dbReference type="GO" id="GO:0016757">
    <property type="term" value="F:glycosyltransferase activity"/>
    <property type="evidence" value="ECO:0007669"/>
    <property type="project" value="UniProtKB-KW"/>
</dbReference>
<organism evidence="3 4">
    <name type="scientific">Croceitalea rosinachiae</name>
    <dbReference type="NCBI Taxonomy" id="3075596"/>
    <lineage>
        <taxon>Bacteria</taxon>
        <taxon>Pseudomonadati</taxon>
        <taxon>Bacteroidota</taxon>
        <taxon>Flavobacteriia</taxon>
        <taxon>Flavobacteriales</taxon>
        <taxon>Flavobacteriaceae</taxon>
        <taxon>Croceitalea</taxon>
    </lineage>
</organism>
<accession>A0ABU3A7S6</accession>
<comment type="caution">
    <text evidence="3">The sequence shown here is derived from an EMBL/GenBank/DDBJ whole genome shotgun (WGS) entry which is preliminary data.</text>
</comment>
<evidence type="ECO:0000256" key="2">
    <source>
        <dbReference type="ARBA" id="ARBA00022679"/>
    </source>
</evidence>